<keyword evidence="9" id="KW-1185">Reference proteome</keyword>
<reference evidence="8 9" key="1">
    <citation type="submission" date="2014-06" db="EMBL/GenBank/DDBJ databases">
        <authorList>
            <person name="Swart Estienne"/>
        </authorList>
    </citation>
    <scope>NUCLEOTIDE SEQUENCE [LARGE SCALE GENOMIC DNA]</scope>
    <source>
        <strain evidence="8 9">130c</strain>
    </source>
</reference>
<keyword evidence="6" id="KW-0949">S-adenosyl-L-methionine</keyword>
<evidence type="ECO:0000313" key="8">
    <source>
        <dbReference type="EMBL" id="CDW84668.1"/>
    </source>
</evidence>
<dbReference type="SUPFAM" id="SSF53335">
    <property type="entry name" value="S-adenosyl-L-methionine-dependent methyltransferases"/>
    <property type="match status" value="1"/>
</dbReference>
<dbReference type="InterPro" id="IPR029063">
    <property type="entry name" value="SAM-dependent_MTases_sf"/>
</dbReference>
<keyword evidence="6 8" id="KW-0489">Methyltransferase</keyword>
<keyword evidence="3 6" id="KW-0156">Chromatin regulator</keyword>
<dbReference type="Pfam" id="PF08123">
    <property type="entry name" value="DOT1"/>
    <property type="match status" value="1"/>
</dbReference>
<dbReference type="EMBL" id="CCKQ01013048">
    <property type="protein sequence ID" value="CDW84668.1"/>
    <property type="molecule type" value="Genomic_DNA"/>
</dbReference>
<dbReference type="PANTHER" id="PTHR21451">
    <property type="entry name" value="HISTONE H3 METHYLTRANSFERASE"/>
    <property type="match status" value="1"/>
</dbReference>
<feature type="domain" description="DOT1" evidence="7">
    <location>
        <begin position="272"/>
        <end position="581"/>
    </location>
</feature>
<dbReference type="InterPro" id="IPR025789">
    <property type="entry name" value="DOT1_dom"/>
</dbReference>
<keyword evidence="6 8" id="KW-0808">Transferase</keyword>
<evidence type="ECO:0000256" key="3">
    <source>
        <dbReference type="ARBA" id="ARBA00022853"/>
    </source>
</evidence>
<evidence type="ECO:0000256" key="4">
    <source>
        <dbReference type="ARBA" id="ARBA00029821"/>
    </source>
</evidence>
<dbReference type="AlphaFoldDB" id="A0A078AUX2"/>
<dbReference type="InParanoid" id="A0A078AUX2"/>
<evidence type="ECO:0000256" key="1">
    <source>
        <dbReference type="ARBA" id="ARBA00012190"/>
    </source>
</evidence>
<protein>
    <recommendedName>
        <fullName evidence="2 6">Histone-lysine N-methyltransferase, H3 lysine-79 specific</fullName>
        <ecNumber evidence="1 6">2.1.1.360</ecNumber>
    </recommendedName>
    <alternativeName>
        <fullName evidence="4 6">Histone H3-K79 methyltransferase</fullName>
    </alternativeName>
</protein>
<dbReference type="EC" id="2.1.1.360" evidence="1 6"/>
<organism evidence="8 9">
    <name type="scientific">Stylonychia lemnae</name>
    <name type="common">Ciliate</name>
    <dbReference type="NCBI Taxonomy" id="5949"/>
    <lineage>
        <taxon>Eukaryota</taxon>
        <taxon>Sar</taxon>
        <taxon>Alveolata</taxon>
        <taxon>Ciliophora</taxon>
        <taxon>Intramacronucleata</taxon>
        <taxon>Spirotrichea</taxon>
        <taxon>Stichotrichia</taxon>
        <taxon>Sporadotrichida</taxon>
        <taxon>Oxytrichidae</taxon>
        <taxon>Stylonychinae</taxon>
        <taxon>Stylonychia</taxon>
    </lineage>
</organism>
<comment type="subcellular location">
    <subcellularLocation>
        <location evidence="6">Nucleus</location>
    </subcellularLocation>
</comment>
<dbReference type="Proteomes" id="UP000039865">
    <property type="component" value="Unassembled WGS sequence"/>
</dbReference>
<accession>A0A078AUX2</accession>
<dbReference type="Gene3D" id="3.40.50.150">
    <property type="entry name" value="Vaccinia Virus protein VP39"/>
    <property type="match status" value="1"/>
</dbReference>
<evidence type="ECO:0000313" key="9">
    <source>
        <dbReference type="Proteomes" id="UP000039865"/>
    </source>
</evidence>
<dbReference type="GO" id="GO:0051726">
    <property type="term" value="P:regulation of cell cycle"/>
    <property type="evidence" value="ECO:0007669"/>
    <property type="project" value="InterPro"/>
</dbReference>
<comment type="similarity">
    <text evidence="6">Belongs to the class I-like SAM-binding methyltransferase superfamily. DOT1 family.</text>
</comment>
<evidence type="ECO:0000259" key="7">
    <source>
        <dbReference type="PROSITE" id="PS51569"/>
    </source>
</evidence>
<evidence type="ECO:0000256" key="5">
    <source>
        <dbReference type="ARBA" id="ARBA00047770"/>
    </source>
</evidence>
<name>A0A078AUX2_STYLE</name>
<sequence length="581" mass="67326">MNSNYNFDHLRPANTLSSVKLQQDSPWVEKTDLDQLDNQNIRDEVEQVSTQEETKISLNDLLIDHHSKMTEILNHQLVTIEASQGDLQILYFDVEKPSVITIKAWPANDDSDPDIYLSNATPFVSTSNYQWKSANIGSDRIDVHPQDPKYKIGRYYLGANPYRVGINKFYVSLTLIDAKKVHELQDDQEHELNVLESEFFQYSIKHLGTSYLYIQCSERKNTELFISTLNIYPSEKEHKWAFGELPLSIAEKSKQNPFMRDIFTEATPFEIEENGITYYREFKDKTKYIPKSEEELIDPSQSNVQSSELKSVLIQKEDWKQDSGIKVLLESEAWRFVSNKAHFGLYNKSGQDQIYKFKLTEIKEEDILPVELKDKFIFFEELFNSKEEAAVVSQKERQRKNVCDKTEFTYGEVMFTYFIPLMGLTQPQEGESFWDLGCGGGRPLIISSLAFPQLKKCIGVELLDGLYDLAQQTASDYMKQATDRFPNERIVPLEIIKGDMLQIDWSDADIIYASSICFPDELVEGICDQARKLKKGARILTLKSFPDRDYLRMEYSLKIKMSWGRCQVAMYRKITDPELDS</sequence>
<dbReference type="GO" id="GO:0032259">
    <property type="term" value="P:methylation"/>
    <property type="evidence" value="ECO:0007669"/>
    <property type="project" value="UniProtKB-KW"/>
</dbReference>
<dbReference type="GO" id="GO:0005634">
    <property type="term" value="C:nucleus"/>
    <property type="evidence" value="ECO:0007669"/>
    <property type="project" value="UniProtKB-SubCell"/>
</dbReference>
<proteinExistence type="inferred from homology"/>
<dbReference type="OrthoDB" id="309355at2759"/>
<evidence type="ECO:0000256" key="2">
    <source>
        <dbReference type="ARBA" id="ARBA00020987"/>
    </source>
</evidence>
<comment type="miscellaneous">
    <text evidence="6">In contrast to other lysine histone methyltransferases, it does not contain a SET domain, suggesting the existence of another mechanism for methylation of lysine residues of histones.</text>
</comment>
<comment type="function">
    <text evidence="6">Histone methyltransferase that specifically trimethylates histone H3 to form H3K79me3. This methylation is required for telomere silencing and for the pachytene checkpoint during the meiotic cell cycle by allowing the recruitment of RAD9 to double strand breaks. Nucleosomes are preferred as substrate compared to free histone.</text>
</comment>
<keyword evidence="6" id="KW-0539">Nucleus</keyword>
<evidence type="ECO:0000256" key="6">
    <source>
        <dbReference type="RuleBase" id="RU271113"/>
    </source>
</evidence>
<dbReference type="GO" id="GO:0140956">
    <property type="term" value="F:histone H3K79 trimethyltransferase activity"/>
    <property type="evidence" value="ECO:0007669"/>
    <property type="project" value="UniProtKB-EC"/>
</dbReference>
<gene>
    <name evidence="8" type="primary">Contig4685.g5009</name>
    <name evidence="8" type="ORF">STYLEM_13734</name>
</gene>
<dbReference type="InterPro" id="IPR030445">
    <property type="entry name" value="H3-K79_meTrfase"/>
</dbReference>
<dbReference type="PROSITE" id="PS51569">
    <property type="entry name" value="DOT1"/>
    <property type="match status" value="1"/>
</dbReference>
<comment type="catalytic activity">
    <reaction evidence="5 6">
        <text>L-lysyl(79)-[histone H3] + 3 S-adenosyl-L-methionine = N(6),N(6),N(6)-trimethyl-L-lysyl(79)-[histone H3] + 3 S-adenosyl-L-homocysteine + 3 H(+)</text>
        <dbReference type="Rhea" id="RHEA:60328"/>
        <dbReference type="Rhea" id="RHEA-COMP:15549"/>
        <dbReference type="Rhea" id="RHEA-COMP:15552"/>
        <dbReference type="ChEBI" id="CHEBI:15378"/>
        <dbReference type="ChEBI" id="CHEBI:29969"/>
        <dbReference type="ChEBI" id="CHEBI:57856"/>
        <dbReference type="ChEBI" id="CHEBI:59789"/>
        <dbReference type="ChEBI" id="CHEBI:61961"/>
        <dbReference type="EC" id="2.1.1.360"/>
    </reaction>
</comment>
<dbReference type="CDD" id="cd02440">
    <property type="entry name" value="AdoMet_MTases"/>
    <property type="match status" value="1"/>
</dbReference>